<dbReference type="EMBL" id="AOLV01000010">
    <property type="protein sequence ID" value="EPX86593.1"/>
    <property type="molecule type" value="Genomic_DNA"/>
</dbReference>
<protein>
    <submittedName>
        <fullName evidence="7">Putative threonine efflux protein</fullName>
    </submittedName>
</protein>
<keyword evidence="8" id="KW-1185">Reference proteome</keyword>
<keyword evidence="3 6" id="KW-0812">Transmembrane</keyword>
<proteinExistence type="predicted"/>
<dbReference type="GO" id="GO:0005886">
    <property type="term" value="C:plasma membrane"/>
    <property type="evidence" value="ECO:0007669"/>
    <property type="project" value="UniProtKB-SubCell"/>
</dbReference>
<gene>
    <name evidence="7" type="ORF">ruthe_01410</name>
</gene>
<reference evidence="7 8" key="1">
    <citation type="journal article" date="2013" name="Stand. Genomic Sci.">
        <title>Genome sequence of the reddish-pigmented Rubellimicrobium thermophilum type strain (DSM 16684(T)), a member of the Roseobacter clade.</title>
        <authorList>
            <person name="Fiebig A."/>
            <person name="Riedel T."/>
            <person name="Gronow S."/>
            <person name="Petersen J."/>
            <person name="Klenk H.P."/>
            <person name="Goker M."/>
        </authorList>
    </citation>
    <scope>NUCLEOTIDE SEQUENCE [LARGE SCALE GENOMIC DNA]</scope>
    <source>
        <strain evidence="7 8">DSM 16684</strain>
    </source>
</reference>
<feature type="transmembrane region" description="Helical" evidence="6">
    <location>
        <begin position="157"/>
        <end position="178"/>
    </location>
</feature>
<sequence length="218" mass="23164">MNALPFLPDWPVLLAFTMAGFVLFVTPGPDMSLWIARTLQGGRRAGLAAMMGTSAGCVIHSALAAGGISVLIAASPVAFALLKAAGACYLLWLAWQTLRHGSALQIEGRRSPASLALWPSFVTGLVTNLANPKVVLFFITFLPAFVSASDPHAGAKLLFLGLYFVALNFVLSAALILGADRLVGHLRRHPGILRWIDRLFAGVFGVFAIAILRTQARG</sequence>
<keyword evidence="5 6" id="KW-0472">Membrane</keyword>
<dbReference type="RefSeq" id="WP_021097501.1">
    <property type="nucleotide sequence ID" value="NZ_KE557320.1"/>
</dbReference>
<organism evidence="7 8">
    <name type="scientific">Rubellimicrobium thermophilum DSM 16684</name>
    <dbReference type="NCBI Taxonomy" id="1123069"/>
    <lineage>
        <taxon>Bacteria</taxon>
        <taxon>Pseudomonadati</taxon>
        <taxon>Pseudomonadota</taxon>
        <taxon>Alphaproteobacteria</taxon>
        <taxon>Rhodobacterales</taxon>
        <taxon>Roseobacteraceae</taxon>
        <taxon>Rubellimicrobium</taxon>
    </lineage>
</organism>
<feature type="transmembrane region" description="Helical" evidence="6">
    <location>
        <begin position="199"/>
        <end position="216"/>
    </location>
</feature>
<dbReference type="AlphaFoldDB" id="S9R3Q7"/>
<name>S9R3Q7_9RHOB</name>
<evidence type="ECO:0000256" key="1">
    <source>
        <dbReference type="ARBA" id="ARBA00004651"/>
    </source>
</evidence>
<dbReference type="HOGENOM" id="CLU_079569_3_2_5"/>
<dbReference type="Proteomes" id="UP000015346">
    <property type="component" value="Unassembled WGS sequence"/>
</dbReference>
<feature type="transmembrane region" description="Helical" evidence="6">
    <location>
        <begin position="12"/>
        <end position="35"/>
    </location>
</feature>
<feature type="transmembrane region" description="Helical" evidence="6">
    <location>
        <begin position="77"/>
        <end position="95"/>
    </location>
</feature>
<feature type="transmembrane region" description="Helical" evidence="6">
    <location>
        <begin position="116"/>
        <end position="145"/>
    </location>
</feature>
<evidence type="ECO:0000256" key="3">
    <source>
        <dbReference type="ARBA" id="ARBA00022692"/>
    </source>
</evidence>
<feature type="transmembrane region" description="Helical" evidence="6">
    <location>
        <begin position="47"/>
        <end position="71"/>
    </location>
</feature>
<evidence type="ECO:0000313" key="8">
    <source>
        <dbReference type="Proteomes" id="UP000015346"/>
    </source>
</evidence>
<comment type="subcellular location">
    <subcellularLocation>
        <location evidence="1">Cell membrane</location>
        <topology evidence="1">Multi-pass membrane protein</topology>
    </subcellularLocation>
</comment>
<keyword evidence="2" id="KW-1003">Cell membrane</keyword>
<dbReference type="PIRSF" id="PIRSF006324">
    <property type="entry name" value="LeuE"/>
    <property type="match status" value="1"/>
</dbReference>
<accession>S9R3Q7</accession>
<dbReference type="GO" id="GO:0015171">
    <property type="term" value="F:amino acid transmembrane transporter activity"/>
    <property type="evidence" value="ECO:0007669"/>
    <property type="project" value="TreeGrafter"/>
</dbReference>
<evidence type="ECO:0000256" key="2">
    <source>
        <dbReference type="ARBA" id="ARBA00022475"/>
    </source>
</evidence>
<dbReference type="InterPro" id="IPR001123">
    <property type="entry name" value="LeuE-type"/>
</dbReference>
<evidence type="ECO:0000256" key="4">
    <source>
        <dbReference type="ARBA" id="ARBA00022989"/>
    </source>
</evidence>
<evidence type="ECO:0000256" key="6">
    <source>
        <dbReference type="SAM" id="Phobius"/>
    </source>
</evidence>
<dbReference type="PANTHER" id="PTHR30086">
    <property type="entry name" value="ARGININE EXPORTER PROTEIN ARGO"/>
    <property type="match status" value="1"/>
</dbReference>
<evidence type="ECO:0000313" key="7">
    <source>
        <dbReference type="EMBL" id="EPX86593.1"/>
    </source>
</evidence>
<evidence type="ECO:0000256" key="5">
    <source>
        <dbReference type="ARBA" id="ARBA00023136"/>
    </source>
</evidence>
<dbReference type="Pfam" id="PF01810">
    <property type="entry name" value="LysE"/>
    <property type="match status" value="1"/>
</dbReference>
<dbReference type="PANTHER" id="PTHR30086:SF20">
    <property type="entry name" value="ARGININE EXPORTER PROTEIN ARGO-RELATED"/>
    <property type="match status" value="1"/>
</dbReference>
<keyword evidence="4 6" id="KW-1133">Transmembrane helix</keyword>
<comment type="caution">
    <text evidence="7">The sequence shown here is derived from an EMBL/GenBank/DDBJ whole genome shotgun (WGS) entry which is preliminary data.</text>
</comment>
<dbReference type="STRING" id="1123069.ruthe_01410"/>